<dbReference type="Proteomes" id="UP000077927">
    <property type="component" value="Chromosome 1"/>
</dbReference>
<feature type="domain" description="Transglycosylase SLT" evidence="3">
    <location>
        <begin position="29"/>
        <end position="108"/>
    </location>
</feature>
<sequence>MKFQPTDDQLSKAQQQDDKLGLPRGTTARQITQESGWNPNAVSSKGAMGYVQVIPKTLSKLEQRLNMKLDPSNFDDALTIHGEVMGENLRQFGNTPDALRAYNAGWKRENWDNPETNGYVETILGNTAVTPRAAAAGSAAGSLREKLTLADRLRPEFQQKAGQDAATSNAAQLAEIGRTDNGGVLDRIEQEGAAQIADTTHQAGMVDAFTQGAIWSNLTGRLGDVFRREAGTPGWSMSAAQRDSMRNETPGVWMNDDLRNYVLGAGSDAEWARRMGWAQERAEFLHRLDNTRGMRGVGARTMMFAAGLGDPAMLVGTLGLGAAVSSLRTANAIRAVEAAGVAARIPSPLSAIASAAAENVVADVAMRKLDNQDIEWTGVAQQALVGGALGAMGHLLHTKMMGRDDMHVIQGAEGNLQSTVDNAVSRVSDPARDNSGGTIGSGLTEVAAHDPTAHLQEQPRLVSVREDGTLVDPNVGKVGYPDVASNAGRDILAEQQHLHAVPEYGAMAREQGKVGDLRRTASNDTFTANVTEMFKKDRAETGAVRAEYIREQAVAKNATEPLASTQGIRAELARIAESQDALAASLAVRLRDSIRDDVGFLRTEHESNGGTYSLSNHSIRVGSKADDFVVLHEAAHAATAYKLEYGLSNPNSAHGKIVKELEALREEAAAAFEKNDRMAKHYLGNVHEFVAGLFSGKSEFINLLAGMKKEGQSILGRLFNGVRRLLGLDVSESSALARAMNLTDRLLDEPLSTTVFRSDGRHFSVLQSPNTLRDESKASPLVQAFGQHIADHQEHKTDVSRRAEAWYGKANILWDTPGLGKLRRALDSVGLRLGMSESKGVRLWSSILGESATGINRQHANSAAIDKVRLTHLYKQGFIELYNQILPTLLNGKDKLKLAAGGGMEAEKAIGRKVAELREAKRKERLAGRDSGKYEDTPYGKLAAALDGFWRNITEDSLQAGEALGTAIHNGMGWQGHMPYRWDWSGILDAYHNDVPKFNEFKGLIREQYVAKVLDPMMAKLRDVGPQTPEAFDALHTEVMEKVRNLTDRYVDMVMRSPEERIQHTDNHFQAIAGDLLAEDWKNAKVTPEMISAFKQRLAEIRDDRTRTEFDLLAQSPNGVSLMDFLDTDLGRMVNGNASKFAGSIALARRGLKSVEHIDALKEALRRDGASPKEIDDIDFLIRSHQDRLNNGESAVASMLQMGAHMSMMGKIGFNVLADAAGVVAAVGVRGLFKTLGTGFSKLETPLIKQLAEQAGSLLGVDYRLHMQQTSEGHLRPESLLAEGSTFRRMMDKGVNAVNHLSGLNLVGKMVHRGMLPAITEEIWQHLATGKSVMGDRRFADLGFQASDIERIQAQMQKYDAGRAKGDAINWDKWDDQHAADAFIGVLHRATFQSMQRAMIGEVPRWAAEGALGKVVSQFRRSGLLASEKQMMRNLFINDSNTYTAFTFATAWGAMLYQAKAYTNTIGMSEQQRDKYLKENLSGYKLATGVAVMVNMAGLLPDTMDAGSLMFGGQTHGNSGPIAALGYLQNLGRGVSAVGNVAYGAATGHKQGSVDPVDYLKEVKQGTRWVPGANTIFGTALSNELVNNSR</sequence>
<dbReference type="EMBL" id="CP012605">
    <property type="protein sequence ID" value="ANH74728.1"/>
    <property type="molecule type" value="Genomic_DNA"/>
</dbReference>
<feature type="compositionally biased region" description="Polar residues" evidence="2">
    <location>
        <begin position="1"/>
        <end position="14"/>
    </location>
</feature>
<evidence type="ECO:0000256" key="1">
    <source>
        <dbReference type="ARBA" id="ARBA00007734"/>
    </source>
</evidence>
<comment type="similarity">
    <text evidence="1">Belongs to the transglycosylase Slt family.</text>
</comment>
<protein>
    <submittedName>
        <fullName evidence="4">Transglycosylase SLT domain protein</fullName>
    </submittedName>
</protein>
<evidence type="ECO:0000259" key="3">
    <source>
        <dbReference type="Pfam" id="PF01464"/>
    </source>
</evidence>
<feature type="region of interest" description="Disordered" evidence="2">
    <location>
        <begin position="1"/>
        <end position="24"/>
    </location>
</feature>
<accession>A0AAC9BIA5</accession>
<dbReference type="Pfam" id="PF01464">
    <property type="entry name" value="SLT"/>
    <property type="match status" value="1"/>
</dbReference>
<dbReference type="RefSeq" id="WP_021194704.1">
    <property type="nucleotide sequence ID" value="NZ_CP012605.1"/>
</dbReference>
<reference evidence="4 5" key="1">
    <citation type="submission" date="2015-09" db="EMBL/GenBank/DDBJ databases">
        <authorList>
            <person name="Xu Y."/>
            <person name="Nagy A."/>
            <person name="Liu N.T."/>
            <person name="Nou X."/>
        </authorList>
    </citation>
    <scope>NUCLEOTIDE SEQUENCE [LARGE SCALE GENOMIC DNA]</scope>
    <source>
        <strain evidence="4 5">FC1138</strain>
    </source>
</reference>
<dbReference type="KEGG" id="rin:ACS15_1470"/>
<dbReference type="Gene3D" id="1.10.530.10">
    <property type="match status" value="1"/>
</dbReference>
<dbReference type="PANTHER" id="PTHR37423">
    <property type="entry name" value="SOLUBLE LYTIC MUREIN TRANSGLYCOSYLASE-RELATED"/>
    <property type="match status" value="1"/>
</dbReference>
<evidence type="ECO:0000313" key="4">
    <source>
        <dbReference type="EMBL" id="ANH74728.1"/>
    </source>
</evidence>
<dbReference type="CDD" id="cd00254">
    <property type="entry name" value="LT-like"/>
    <property type="match status" value="1"/>
</dbReference>
<dbReference type="InterPro" id="IPR008258">
    <property type="entry name" value="Transglycosylase_SLT_dom_1"/>
</dbReference>
<proteinExistence type="inferred from homology"/>
<evidence type="ECO:0000313" key="5">
    <source>
        <dbReference type="Proteomes" id="UP000077927"/>
    </source>
</evidence>
<name>A0AAC9BIA5_9RALS</name>
<evidence type="ECO:0000256" key="2">
    <source>
        <dbReference type="SAM" id="MobiDB-lite"/>
    </source>
</evidence>
<dbReference type="PANTHER" id="PTHR37423:SF2">
    <property type="entry name" value="MEMBRANE-BOUND LYTIC MUREIN TRANSGLYCOSYLASE C"/>
    <property type="match status" value="1"/>
</dbReference>
<organism evidence="4 5">
    <name type="scientific">Ralstonia insidiosa</name>
    <dbReference type="NCBI Taxonomy" id="190721"/>
    <lineage>
        <taxon>Bacteria</taxon>
        <taxon>Pseudomonadati</taxon>
        <taxon>Pseudomonadota</taxon>
        <taxon>Betaproteobacteria</taxon>
        <taxon>Burkholderiales</taxon>
        <taxon>Burkholderiaceae</taxon>
        <taxon>Ralstonia</taxon>
    </lineage>
</organism>
<dbReference type="InterPro" id="IPR023346">
    <property type="entry name" value="Lysozyme-like_dom_sf"/>
</dbReference>
<gene>
    <name evidence="4" type="ORF">ACS15_1470</name>
</gene>
<dbReference type="SUPFAM" id="SSF53955">
    <property type="entry name" value="Lysozyme-like"/>
    <property type="match status" value="1"/>
</dbReference>